<evidence type="ECO:0000313" key="1">
    <source>
        <dbReference type="EMBL" id="VCU70051.1"/>
    </source>
</evidence>
<dbReference type="Gene3D" id="3.40.50.300">
    <property type="entry name" value="P-loop containing nucleotide triphosphate hydrolases"/>
    <property type="match status" value="1"/>
</dbReference>
<gene>
    <name evidence="1" type="ORF">PIGHUM_02118</name>
</gene>
<evidence type="ECO:0000313" key="2">
    <source>
        <dbReference type="Proteomes" id="UP000277294"/>
    </source>
</evidence>
<reference evidence="1 2" key="1">
    <citation type="submission" date="2018-10" db="EMBL/GenBank/DDBJ databases">
        <authorList>
            <person name="Criscuolo A."/>
        </authorList>
    </citation>
    <scope>NUCLEOTIDE SEQUENCE [LARGE SCALE GENOMIC DNA]</scope>
    <source>
        <strain evidence="1">DnA1</strain>
    </source>
</reference>
<evidence type="ECO:0008006" key="3">
    <source>
        <dbReference type="Google" id="ProtNLM"/>
    </source>
</evidence>
<dbReference type="AlphaFoldDB" id="A0A3P4B2D8"/>
<name>A0A3P4B2D8_9BURK</name>
<dbReference type="Proteomes" id="UP000277294">
    <property type="component" value="Unassembled WGS sequence"/>
</dbReference>
<keyword evidence="2" id="KW-1185">Reference proteome</keyword>
<dbReference type="InterPro" id="IPR027417">
    <property type="entry name" value="P-loop_NTPase"/>
</dbReference>
<dbReference type="EMBL" id="UWPJ01000017">
    <property type="protein sequence ID" value="VCU70051.1"/>
    <property type="molecule type" value="Genomic_DNA"/>
</dbReference>
<accession>A0A3P4B2D8</accession>
<protein>
    <recommendedName>
        <fullName evidence="3">HPr kinase/phosphorylase</fullName>
    </recommendedName>
</protein>
<proteinExistence type="predicted"/>
<organism evidence="1 2">
    <name type="scientific">Pigmentiphaga humi</name>
    <dbReference type="NCBI Taxonomy" id="2478468"/>
    <lineage>
        <taxon>Bacteria</taxon>
        <taxon>Pseudomonadati</taxon>
        <taxon>Pseudomonadota</taxon>
        <taxon>Betaproteobacteria</taxon>
        <taxon>Burkholderiales</taxon>
        <taxon>Alcaligenaceae</taxon>
        <taxon>Pigmentiphaga</taxon>
    </lineage>
</organism>
<dbReference type="SUPFAM" id="SSF53795">
    <property type="entry name" value="PEP carboxykinase-like"/>
    <property type="match status" value="1"/>
</dbReference>
<sequence>MRAWFGSGVGVCHRVEEGGGGGRRAGRRLPASGCAPRIQCLYYNFPSGSILRFTAFDLLIRSDLELPELLPCTGRASETPDVVLRVDAADAPGGRRTGPFTRIGGDWFSLEVPGIARYLVERGAQVSIDPSPGADAAAVRLFLLGPVISALLAQRGLTVLRGAAVRVGEQCMVCAGASGGGKSTVAAALMLRGHQVLADDVVAVDGQGRVLPGLARLKLWADAARALGIDTAALSPVRPGMERFSLPLGASLAERALPVRSVYALAGIEGATALRVQAVRGMQRFGMLKALAYQPGLMEYFVREDRALLHTGGLGARVGIASVERPARGMDVNVLAEYLLDDMESQA</sequence>